<evidence type="ECO:0000313" key="3">
    <source>
        <dbReference type="Proteomes" id="UP000322634"/>
    </source>
</evidence>
<evidence type="ECO:0000256" key="1">
    <source>
        <dbReference type="SAM" id="MobiDB-lite"/>
    </source>
</evidence>
<reference evidence="2 3" key="1">
    <citation type="submission" date="2019-08" db="EMBL/GenBank/DDBJ databases">
        <title>Actinomadura sp. nov. CYP1-5 isolated from mountain soil.</title>
        <authorList>
            <person name="Songsumanus A."/>
            <person name="Kuncharoen N."/>
            <person name="Kudo T."/>
            <person name="Yuki M."/>
            <person name="Igarashi Y."/>
            <person name="Tanasupawat S."/>
        </authorList>
    </citation>
    <scope>NUCLEOTIDE SEQUENCE [LARGE SCALE GENOMIC DNA]</scope>
    <source>
        <strain evidence="2 3">GKU157</strain>
    </source>
</reference>
<dbReference type="EMBL" id="VSFF01000011">
    <property type="protein sequence ID" value="TYC11273.1"/>
    <property type="molecule type" value="Genomic_DNA"/>
</dbReference>
<proteinExistence type="predicted"/>
<organism evidence="2 3">
    <name type="scientific">Actinomadura syzygii</name>
    <dbReference type="NCBI Taxonomy" id="1427538"/>
    <lineage>
        <taxon>Bacteria</taxon>
        <taxon>Bacillati</taxon>
        <taxon>Actinomycetota</taxon>
        <taxon>Actinomycetes</taxon>
        <taxon>Streptosporangiales</taxon>
        <taxon>Thermomonosporaceae</taxon>
        <taxon>Actinomadura</taxon>
    </lineage>
</organism>
<sequence>MHGPAASPRRRAALRPERSARRPLSVRPTSCLPPDCSPRVPSPRWAERRTGRRSPPCPQRRVRRGLRCRRRCRWGVATA</sequence>
<comment type="caution">
    <text evidence="2">The sequence shown here is derived from an EMBL/GenBank/DDBJ whole genome shotgun (WGS) entry which is preliminary data.</text>
</comment>
<dbReference type="AlphaFoldDB" id="A0A5D0U0J1"/>
<feature type="region of interest" description="Disordered" evidence="1">
    <location>
        <begin position="1"/>
        <end position="60"/>
    </location>
</feature>
<keyword evidence="3" id="KW-1185">Reference proteome</keyword>
<name>A0A5D0U0J1_9ACTN</name>
<protein>
    <submittedName>
        <fullName evidence="2">Uncharacterized protein</fullName>
    </submittedName>
</protein>
<accession>A0A5D0U0J1</accession>
<evidence type="ECO:0000313" key="2">
    <source>
        <dbReference type="EMBL" id="TYC11273.1"/>
    </source>
</evidence>
<gene>
    <name evidence="2" type="ORF">FXF65_30140</name>
</gene>
<dbReference type="Proteomes" id="UP000322634">
    <property type="component" value="Unassembled WGS sequence"/>
</dbReference>